<organism evidence="3 4">
    <name type="scientific">Thalassospira xiamenensis</name>
    <dbReference type="NCBI Taxonomy" id="220697"/>
    <lineage>
        <taxon>Bacteria</taxon>
        <taxon>Pseudomonadati</taxon>
        <taxon>Pseudomonadota</taxon>
        <taxon>Alphaproteobacteria</taxon>
        <taxon>Rhodospirillales</taxon>
        <taxon>Thalassospiraceae</taxon>
        <taxon>Thalassospira</taxon>
    </lineage>
</organism>
<dbReference type="RefSeq" id="WP_063095796.1">
    <property type="nucleotide sequence ID" value="NZ_DFMA01000011.1"/>
</dbReference>
<protein>
    <submittedName>
        <fullName evidence="3">Uncharacterized protein</fullName>
    </submittedName>
</protein>
<dbReference type="EMBL" id="LPXL01000062">
    <property type="protein sequence ID" value="KZC96829.1"/>
    <property type="molecule type" value="Genomic_DNA"/>
</dbReference>
<keyword evidence="4" id="KW-1185">Reference proteome</keyword>
<feature type="transmembrane region" description="Helical" evidence="2">
    <location>
        <begin position="255"/>
        <end position="275"/>
    </location>
</feature>
<name>A0ABR5XWV6_9PROT</name>
<evidence type="ECO:0000313" key="4">
    <source>
        <dbReference type="Proteomes" id="UP000076167"/>
    </source>
</evidence>
<reference evidence="3 4" key="1">
    <citation type="submission" date="2015-12" db="EMBL/GenBank/DDBJ databases">
        <title>Genome sequence of Thalassospira xiamenensis MCCC 1A03005.</title>
        <authorList>
            <person name="Lu L."/>
            <person name="Lai Q."/>
            <person name="Shao Z."/>
            <person name="Qian P."/>
        </authorList>
    </citation>
    <scope>NUCLEOTIDE SEQUENCE [LARGE SCALE GENOMIC DNA]</scope>
    <source>
        <strain evidence="3 4">MCCC 1A03005</strain>
    </source>
</reference>
<accession>A0ABR5XWV6</accession>
<keyword evidence="2" id="KW-1133">Transmembrane helix</keyword>
<proteinExistence type="predicted"/>
<gene>
    <name evidence="3" type="ORF">AUP40_07140</name>
</gene>
<keyword evidence="1" id="KW-0175">Coiled coil</keyword>
<sequence>MNKESQIPQDNSIFPSANKILKTPTEQIIFNKNWPDGFDYSECRTNIENTKFYVTILLQSSYQDIPDNAVSQINQNLDRYEKLLTQIKSQKFNENFVKSKQSIISNLNISYQHIFSHLSNNIPMTYIKSIVEKNGAINHFEEETKNFQNHISQLRKEYQEHITSIKNINETLTNKINEAEQQISAIKKSRSELTENHISELENILQSDKEKIEETLHNAQTSLEKINADSALKVIRPYSLDFKSASDTHLSSSKIWLTCSIISIVLCLSWGIYCLKSNISVGSDIPLLVNYITSKVIITIILASSLIWCARRYKIALHLHTINLHKANALNSFEAFIAASDSQSVRDAVILQTTQTIFSNENSGYLDIEGNNTSLPALQSALELIAKRANQ</sequence>
<comment type="caution">
    <text evidence="3">The sequence shown here is derived from an EMBL/GenBank/DDBJ whole genome shotgun (WGS) entry which is preliminary data.</text>
</comment>
<keyword evidence="2" id="KW-0472">Membrane</keyword>
<evidence type="ECO:0000313" key="3">
    <source>
        <dbReference type="EMBL" id="KZC96829.1"/>
    </source>
</evidence>
<evidence type="ECO:0000256" key="1">
    <source>
        <dbReference type="SAM" id="Coils"/>
    </source>
</evidence>
<dbReference type="Proteomes" id="UP000076167">
    <property type="component" value="Unassembled WGS sequence"/>
</dbReference>
<feature type="transmembrane region" description="Helical" evidence="2">
    <location>
        <begin position="287"/>
        <end position="308"/>
    </location>
</feature>
<evidence type="ECO:0000256" key="2">
    <source>
        <dbReference type="SAM" id="Phobius"/>
    </source>
</evidence>
<feature type="coiled-coil region" evidence="1">
    <location>
        <begin position="137"/>
        <end position="229"/>
    </location>
</feature>
<keyword evidence="2" id="KW-0812">Transmembrane</keyword>